<evidence type="ECO:0000313" key="2">
    <source>
        <dbReference type="Proteomes" id="UP001247805"/>
    </source>
</evidence>
<evidence type="ECO:0000313" key="1">
    <source>
        <dbReference type="EMBL" id="MDU0353671.1"/>
    </source>
</evidence>
<organism evidence="1 2">
    <name type="scientific">Paraglaciecola aquimarina</name>
    <dbReference type="NCBI Taxonomy" id="1235557"/>
    <lineage>
        <taxon>Bacteria</taxon>
        <taxon>Pseudomonadati</taxon>
        <taxon>Pseudomonadota</taxon>
        <taxon>Gammaproteobacteria</taxon>
        <taxon>Alteromonadales</taxon>
        <taxon>Alteromonadaceae</taxon>
        <taxon>Paraglaciecola</taxon>
    </lineage>
</organism>
<reference evidence="1 2" key="1">
    <citation type="submission" date="2023-10" db="EMBL/GenBank/DDBJ databases">
        <title>Glaciecola aquimarina strain GGW-M5 nov., isolated from a coastal seawater.</title>
        <authorList>
            <person name="Bayburt H."/>
            <person name="Kim J.M."/>
            <person name="Choi B.J."/>
            <person name="Jeon C.O."/>
        </authorList>
    </citation>
    <scope>NUCLEOTIDE SEQUENCE [LARGE SCALE GENOMIC DNA]</scope>
    <source>
        <strain evidence="1 2">KCTC 32108</strain>
    </source>
</reference>
<protein>
    <recommendedName>
        <fullName evidence="3">Sel1 repeat family protein</fullName>
    </recommendedName>
</protein>
<dbReference type="EMBL" id="JAWDIO010000002">
    <property type="protein sequence ID" value="MDU0353671.1"/>
    <property type="molecule type" value="Genomic_DNA"/>
</dbReference>
<dbReference type="InterPro" id="IPR011990">
    <property type="entry name" value="TPR-like_helical_dom_sf"/>
</dbReference>
<accession>A0ABU3SUI3</accession>
<dbReference type="RefSeq" id="WP_316025324.1">
    <property type="nucleotide sequence ID" value="NZ_JAWDIO010000002.1"/>
</dbReference>
<name>A0ABU3SUI3_9ALTE</name>
<evidence type="ECO:0008006" key="3">
    <source>
        <dbReference type="Google" id="ProtNLM"/>
    </source>
</evidence>
<dbReference type="Proteomes" id="UP001247805">
    <property type="component" value="Unassembled WGS sequence"/>
</dbReference>
<comment type="caution">
    <text evidence="1">The sequence shown here is derived from an EMBL/GenBank/DDBJ whole genome shotgun (WGS) entry which is preliminary data.</text>
</comment>
<keyword evidence="2" id="KW-1185">Reference proteome</keyword>
<gene>
    <name evidence="1" type="ORF">RS130_06755</name>
</gene>
<dbReference type="Gene3D" id="1.25.40.10">
    <property type="entry name" value="Tetratricopeptide repeat domain"/>
    <property type="match status" value="1"/>
</dbReference>
<sequence>MERVLGFLCCLMISNLTLADINKANQAIIDEDYQQAEVELIESAKIGNPEAQHKLAILYYQGLAGKVDKFSAIGWFF</sequence>
<dbReference type="SUPFAM" id="SSF81901">
    <property type="entry name" value="HCP-like"/>
    <property type="match status" value="1"/>
</dbReference>
<proteinExistence type="predicted"/>